<evidence type="ECO:0000313" key="3">
    <source>
        <dbReference type="Proteomes" id="UP000240509"/>
    </source>
</evidence>
<dbReference type="AlphaFoldDB" id="A0A2T4U1V4"/>
<dbReference type="EMBL" id="PZJJ01000057">
    <property type="protein sequence ID" value="PTL37380.1"/>
    <property type="molecule type" value="Genomic_DNA"/>
</dbReference>
<dbReference type="Proteomes" id="UP000240509">
    <property type="component" value="Unassembled WGS sequence"/>
</dbReference>
<evidence type="ECO:0000313" key="2">
    <source>
        <dbReference type="EMBL" id="PTL37380.1"/>
    </source>
</evidence>
<keyword evidence="1" id="KW-0472">Membrane</keyword>
<name>A0A2T4U1V4_9BACI</name>
<keyword evidence="1" id="KW-0812">Transmembrane</keyword>
<reference evidence="2 3" key="1">
    <citation type="submission" date="2018-03" db="EMBL/GenBank/DDBJ databases">
        <title>Alkalicoccus saliphilus sp. nov., isolated from a mineral pool.</title>
        <authorList>
            <person name="Zhao B."/>
        </authorList>
    </citation>
    <scope>NUCLEOTIDE SEQUENCE [LARGE SCALE GENOMIC DNA]</scope>
    <source>
        <strain evidence="2 3">6AG</strain>
    </source>
</reference>
<comment type="caution">
    <text evidence="2">The sequence shown here is derived from an EMBL/GenBank/DDBJ whole genome shotgun (WGS) entry which is preliminary data.</text>
</comment>
<evidence type="ECO:0000256" key="1">
    <source>
        <dbReference type="SAM" id="Phobius"/>
    </source>
</evidence>
<protein>
    <submittedName>
        <fullName evidence="2">Uncharacterized protein</fullName>
    </submittedName>
</protein>
<accession>A0A2T4U1V4</accession>
<feature type="transmembrane region" description="Helical" evidence="1">
    <location>
        <begin position="16"/>
        <end position="37"/>
    </location>
</feature>
<gene>
    <name evidence="2" type="ORF">C6Y45_16810</name>
</gene>
<keyword evidence="3" id="KW-1185">Reference proteome</keyword>
<organism evidence="2 3">
    <name type="scientific">Alkalicoccus saliphilus</name>
    <dbReference type="NCBI Taxonomy" id="200989"/>
    <lineage>
        <taxon>Bacteria</taxon>
        <taxon>Bacillati</taxon>
        <taxon>Bacillota</taxon>
        <taxon>Bacilli</taxon>
        <taxon>Bacillales</taxon>
        <taxon>Bacillaceae</taxon>
        <taxon>Alkalicoccus</taxon>
    </lineage>
</organism>
<proteinExistence type="predicted"/>
<sequence>MEELKKVSWLMESGRGGISLVILRSLSIAAAGALFYAKKLSDGLRQLLWKDHRWKTEMAVLHCFLLADGLLLF</sequence>
<keyword evidence="1" id="KW-1133">Transmembrane helix</keyword>